<keyword evidence="3" id="KW-1185">Reference proteome</keyword>
<evidence type="ECO:0000313" key="2">
    <source>
        <dbReference type="EMBL" id="KAK5887021.1"/>
    </source>
</evidence>
<proteinExistence type="predicted"/>
<evidence type="ECO:0000256" key="1">
    <source>
        <dbReference type="SAM" id="MobiDB-lite"/>
    </source>
</evidence>
<feature type="compositionally biased region" description="Pro residues" evidence="1">
    <location>
        <begin position="43"/>
        <end position="56"/>
    </location>
</feature>
<gene>
    <name evidence="2" type="ORF">CesoFtcFv8_017998</name>
</gene>
<name>A0AAN8BKK9_9TELE</name>
<organism evidence="2 3">
    <name type="scientific">Champsocephalus esox</name>
    <name type="common">pike icefish</name>
    <dbReference type="NCBI Taxonomy" id="159716"/>
    <lineage>
        <taxon>Eukaryota</taxon>
        <taxon>Metazoa</taxon>
        <taxon>Chordata</taxon>
        <taxon>Craniata</taxon>
        <taxon>Vertebrata</taxon>
        <taxon>Euteleostomi</taxon>
        <taxon>Actinopterygii</taxon>
        <taxon>Neopterygii</taxon>
        <taxon>Teleostei</taxon>
        <taxon>Neoteleostei</taxon>
        <taxon>Acanthomorphata</taxon>
        <taxon>Eupercaria</taxon>
        <taxon>Perciformes</taxon>
        <taxon>Notothenioidei</taxon>
        <taxon>Channichthyidae</taxon>
        <taxon>Champsocephalus</taxon>
    </lineage>
</organism>
<accession>A0AAN8BKK9</accession>
<dbReference type="AlphaFoldDB" id="A0AAN8BKK9"/>
<comment type="caution">
    <text evidence="2">The sequence shown here is derived from an EMBL/GenBank/DDBJ whole genome shotgun (WGS) entry which is preliminary data.</text>
</comment>
<evidence type="ECO:0000313" key="3">
    <source>
        <dbReference type="Proteomes" id="UP001335648"/>
    </source>
</evidence>
<protein>
    <submittedName>
        <fullName evidence="2">Uncharacterized protein</fullName>
    </submittedName>
</protein>
<sequence>MSSRRKKAPPLRADDEAKKRLNWNMLEDRQCEEGGSDNNPPTCSSPPPITPPPPPSSRDFLSPPLPLHHHPLP</sequence>
<reference evidence="2 3" key="1">
    <citation type="journal article" date="2023" name="Mol. Biol. Evol.">
        <title>Genomics of Secondarily Temperate Adaptation in the Only Non-Antarctic Icefish.</title>
        <authorList>
            <person name="Rivera-Colon A.G."/>
            <person name="Rayamajhi N."/>
            <person name="Minhas B.F."/>
            <person name="Madrigal G."/>
            <person name="Bilyk K.T."/>
            <person name="Yoon V."/>
            <person name="Hune M."/>
            <person name="Gregory S."/>
            <person name="Cheng C.H.C."/>
            <person name="Catchen J.M."/>
        </authorList>
    </citation>
    <scope>NUCLEOTIDE SEQUENCE [LARGE SCALE GENOMIC DNA]</scope>
    <source>
        <strain evidence="2">JC2023a</strain>
    </source>
</reference>
<dbReference type="Proteomes" id="UP001335648">
    <property type="component" value="Unassembled WGS sequence"/>
</dbReference>
<dbReference type="EMBL" id="JAULUE010002059">
    <property type="protein sequence ID" value="KAK5887021.1"/>
    <property type="molecule type" value="Genomic_DNA"/>
</dbReference>
<feature type="region of interest" description="Disordered" evidence="1">
    <location>
        <begin position="1"/>
        <end position="73"/>
    </location>
</feature>